<dbReference type="Proteomes" id="UP001530377">
    <property type="component" value="Unassembled WGS sequence"/>
</dbReference>
<protein>
    <submittedName>
        <fullName evidence="1">Uncharacterized protein</fullName>
    </submittedName>
</protein>
<dbReference type="EMBL" id="JALLPB020000817">
    <property type="protein sequence ID" value="KAL3806396.1"/>
    <property type="molecule type" value="Genomic_DNA"/>
</dbReference>
<feature type="non-terminal residue" evidence="1">
    <location>
        <position position="1"/>
    </location>
</feature>
<dbReference type="AlphaFoldDB" id="A0ABD3R8N7"/>
<sequence>VSTKQPCQISSGYKCGTNEGRGNGIHLRWERALEDYSDVADHRQNHNHDEFTSFWKFRYFSEERDATRNFILAEELESLVFNFRFWIEQPTTDGDRRILVKSGNLDFAVRRTLVVSGLKRIIFQFHRTASEVIWYLDESGSRITWGFVPNLWPQGTVHRMDNWGWQIHNKNMVLRTIDQVSSPLFLEPSDFETTKLAADDSEVVISCGKIC</sequence>
<proteinExistence type="predicted"/>
<evidence type="ECO:0000313" key="2">
    <source>
        <dbReference type="Proteomes" id="UP001530377"/>
    </source>
</evidence>
<comment type="caution">
    <text evidence="1">The sequence shown here is derived from an EMBL/GenBank/DDBJ whole genome shotgun (WGS) entry which is preliminary data.</text>
</comment>
<accession>A0ABD3R8N7</accession>
<keyword evidence="2" id="KW-1185">Reference proteome</keyword>
<name>A0ABD3R8N7_9STRA</name>
<gene>
    <name evidence="1" type="ORF">ACHAXA_001163</name>
</gene>
<organism evidence="1 2">
    <name type="scientific">Cyclostephanos tholiformis</name>
    <dbReference type="NCBI Taxonomy" id="382380"/>
    <lineage>
        <taxon>Eukaryota</taxon>
        <taxon>Sar</taxon>
        <taxon>Stramenopiles</taxon>
        <taxon>Ochrophyta</taxon>
        <taxon>Bacillariophyta</taxon>
        <taxon>Coscinodiscophyceae</taxon>
        <taxon>Thalassiosirophycidae</taxon>
        <taxon>Stephanodiscales</taxon>
        <taxon>Stephanodiscaceae</taxon>
        <taxon>Cyclostephanos</taxon>
    </lineage>
</organism>
<reference evidence="1 2" key="1">
    <citation type="submission" date="2024-10" db="EMBL/GenBank/DDBJ databases">
        <title>Updated reference genomes for cyclostephanoid diatoms.</title>
        <authorList>
            <person name="Roberts W.R."/>
            <person name="Alverson A.J."/>
        </authorList>
    </citation>
    <scope>NUCLEOTIDE SEQUENCE [LARGE SCALE GENOMIC DNA]</scope>
    <source>
        <strain evidence="1 2">AJA228-03</strain>
    </source>
</reference>
<evidence type="ECO:0000313" key="1">
    <source>
        <dbReference type="EMBL" id="KAL3806396.1"/>
    </source>
</evidence>